<name>A0A0M1VWB5_FUSVC</name>
<comment type="caution">
    <text evidence="2">The sequence shown here is derived from an EMBL/GenBank/DDBJ whole genome shotgun (WGS) entry which is preliminary data.</text>
</comment>
<keyword evidence="1" id="KW-0472">Membrane</keyword>
<protein>
    <recommendedName>
        <fullName evidence="4">Integral membrane protein</fullName>
    </recommendedName>
</protein>
<keyword evidence="1" id="KW-1133">Transmembrane helix</keyword>
<dbReference type="HOGENOM" id="CLU_3136018_0_0_0"/>
<reference evidence="2 3" key="1">
    <citation type="submission" date="2011-10" db="EMBL/GenBank/DDBJ databases">
        <title>The Genome Sequence of Fusobacterium sp. 4_1_13.</title>
        <authorList>
            <consortium name="The Broad Institute Genome Sequencing Platform"/>
            <person name="Earl A."/>
            <person name="Ward D."/>
            <person name="Feldgarden M."/>
            <person name="Gevers D."/>
            <person name="Strauss J."/>
            <person name="Ambrose C."/>
            <person name="Allen-Vercoe E."/>
            <person name="Young S.K."/>
            <person name="Zeng Q."/>
            <person name="Gargeya S."/>
            <person name="Fitzgerald M."/>
            <person name="Haas B."/>
            <person name="Abouelleil A."/>
            <person name="Alvarado L."/>
            <person name="Arachchi H.M."/>
            <person name="Berlin A."/>
            <person name="Brown A."/>
            <person name="Chapman S.B."/>
            <person name="Chen Z."/>
            <person name="Dunbar C."/>
            <person name="Freedman E."/>
            <person name="Gearin G."/>
            <person name="Goldberg J."/>
            <person name="Griggs A."/>
            <person name="Gujja S."/>
            <person name="Heiman D."/>
            <person name="Howarth C."/>
            <person name="Larson L."/>
            <person name="Lui A."/>
            <person name="MacDonald P.J."/>
            <person name="Montmayeur A."/>
            <person name="Murphy C."/>
            <person name="Neiman D."/>
            <person name="Pearson M."/>
            <person name="Priest M."/>
            <person name="Roberts A."/>
            <person name="Saif S."/>
            <person name="Shea T."/>
            <person name="Shenoy N."/>
            <person name="Sisk P."/>
            <person name="Stolte C."/>
            <person name="Sykes S."/>
            <person name="Wortman J."/>
            <person name="Nusbaum C."/>
            <person name="Birren B."/>
        </authorList>
    </citation>
    <scope>NUCLEOTIDE SEQUENCE [LARGE SCALE GENOMIC DNA]</scope>
    <source>
        <strain evidence="2 3">4_1_13</strain>
    </source>
</reference>
<dbReference type="Proteomes" id="UP000004925">
    <property type="component" value="Unassembled WGS sequence"/>
</dbReference>
<dbReference type="EMBL" id="ACDE02000023">
    <property type="protein sequence ID" value="EEO40974.1"/>
    <property type="molecule type" value="Genomic_DNA"/>
</dbReference>
<organism evidence="2 3">
    <name type="scientific">Fusobacterium vincentii 4_1_13</name>
    <dbReference type="NCBI Taxonomy" id="469606"/>
    <lineage>
        <taxon>Bacteria</taxon>
        <taxon>Fusobacteriati</taxon>
        <taxon>Fusobacteriota</taxon>
        <taxon>Fusobacteriia</taxon>
        <taxon>Fusobacteriales</taxon>
        <taxon>Fusobacteriaceae</taxon>
        <taxon>Fusobacterium</taxon>
    </lineage>
</organism>
<feature type="transmembrane region" description="Helical" evidence="1">
    <location>
        <begin position="7"/>
        <end position="23"/>
    </location>
</feature>
<keyword evidence="1" id="KW-0812">Transmembrane</keyword>
<evidence type="ECO:0000313" key="3">
    <source>
        <dbReference type="Proteomes" id="UP000004925"/>
    </source>
</evidence>
<evidence type="ECO:0008006" key="4">
    <source>
        <dbReference type="Google" id="ProtNLM"/>
    </source>
</evidence>
<sequence>MTYLKRFIFFIYLIFMGFLFTKYTSLHWAFLLPYSLLILTEYALFIKKGK</sequence>
<gene>
    <name evidence="2" type="ORF">FSCG_01687</name>
</gene>
<dbReference type="AlphaFoldDB" id="A0A0M1VWB5"/>
<evidence type="ECO:0000256" key="1">
    <source>
        <dbReference type="SAM" id="Phobius"/>
    </source>
</evidence>
<accession>A0A0M1VWB5</accession>
<evidence type="ECO:0000313" key="2">
    <source>
        <dbReference type="EMBL" id="EEO40974.1"/>
    </source>
</evidence>
<proteinExistence type="predicted"/>